<proteinExistence type="predicted"/>
<sequence length="116" mass="13392">MILSTTNKKDHTLPKFLKALKSCTTAVCGRRGLDEDSDNICLRSLTFQIKLKNMLHLVSLNSEEPNEQMMPKLSKIYPWISLKFHEILCPWFFNDVNYTLFSDSEMCGIKSTIASW</sequence>
<comment type="caution">
    <text evidence="1">The sequence shown here is derived from an EMBL/GenBank/DDBJ whole genome shotgun (WGS) entry which is preliminary data.</text>
</comment>
<keyword evidence="2" id="KW-1185">Reference proteome</keyword>
<dbReference type="AlphaFoldDB" id="A0AAU9N886"/>
<accession>A0AAU9N886</accession>
<evidence type="ECO:0000313" key="1">
    <source>
        <dbReference type="EMBL" id="CAH1435636.1"/>
    </source>
</evidence>
<dbReference type="Proteomes" id="UP001157418">
    <property type="component" value="Unassembled WGS sequence"/>
</dbReference>
<reference evidence="1 2" key="1">
    <citation type="submission" date="2022-01" db="EMBL/GenBank/DDBJ databases">
        <authorList>
            <person name="Xiong W."/>
            <person name="Schranz E."/>
        </authorList>
    </citation>
    <scope>NUCLEOTIDE SEQUENCE [LARGE SCALE GENOMIC DNA]</scope>
</reference>
<protein>
    <submittedName>
        <fullName evidence="1">Uncharacterized protein</fullName>
    </submittedName>
</protein>
<dbReference type="EMBL" id="CAKMRJ010004445">
    <property type="protein sequence ID" value="CAH1435636.1"/>
    <property type="molecule type" value="Genomic_DNA"/>
</dbReference>
<gene>
    <name evidence="1" type="ORF">LVIROSA_LOCUS22060</name>
</gene>
<organism evidence="1 2">
    <name type="scientific">Lactuca virosa</name>
    <dbReference type="NCBI Taxonomy" id="75947"/>
    <lineage>
        <taxon>Eukaryota</taxon>
        <taxon>Viridiplantae</taxon>
        <taxon>Streptophyta</taxon>
        <taxon>Embryophyta</taxon>
        <taxon>Tracheophyta</taxon>
        <taxon>Spermatophyta</taxon>
        <taxon>Magnoliopsida</taxon>
        <taxon>eudicotyledons</taxon>
        <taxon>Gunneridae</taxon>
        <taxon>Pentapetalae</taxon>
        <taxon>asterids</taxon>
        <taxon>campanulids</taxon>
        <taxon>Asterales</taxon>
        <taxon>Asteraceae</taxon>
        <taxon>Cichorioideae</taxon>
        <taxon>Cichorieae</taxon>
        <taxon>Lactucinae</taxon>
        <taxon>Lactuca</taxon>
    </lineage>
</organism>
<evidence type="ECO:0000313" key="2">
    <source>
        <dbReference type="Proteomes" id="UP001157418"/>
    </source>
</evidence>
<name>A0AAU9N886_9ASTR</name>